<sequence>MINCAQAVSNTLSLPPQDEVASNCNRNRRRLFRLTALPVLTIRSMCLSSENAQEEWVHNRLGRKLAEDLSRQLLLHHNAWKDDGEKLAKYDVFIFLCCYLYTTRNTSNDGDTKLTKYDDSRMWCLHIFVVLQLPHGTAPQCLV</sequence>
<accession>A0AAV4NB11</accession>
<reference evidence="1 2" key="1">
    <citation type="submission" date="2021-06" db="EMBL/GenBank/DDBJ databases">
        <title>Caerostris darwini draft genome.</title>
        <authorList>
            <person name="Kono N."/>
            <person name="Arakawa K."/>
        </authorList>
    </citation>
    <scope>NUCLEOTIDE SEQUENCE [LARGE SCALE GENOMIC DNA]</scope>
</reference>
<proteinExistence type="predicted"/>
<gene>
    <name evidence="1" type="ORF">CDAR_555871</name>
</gene>
<evidence type="ECO:0000313" key="2">
    <source>
        <dbReference type="Proteomes" id="UP001054837"/>
    </source>
</evidence>
<comment type="caution">
    <text evidence="1">The sequence shown here is derived from an EMBL/GenBank/DDBJ whole genome shotgun (WGS) entry which is preliminary data.</text>
</comment>
<dbReference type="AlphaFoldDB" id="A0AAV4NB11"/>
<name>A0AAV4NB11_9ARAC</name>
<organism evidence="1 2">
    <name type="scientific">Caerostris darwini</name>
    <dbReference type="NCBI Taxonomy" id="1538125"/>
    <lineage>
        <taxon>Eukaryota</taxon>
        <taxon>Metazoa</taxon>
        <taxon>Ecdysozoa</taxon>
        <taxon>Arthropoda</taxon>
        <taxon>Chelicerata</taxon>
        <taxon>Arachnida</taxon>
        <taxon>Araneae</taxon>
        <taxon>Araneomorphae</taxon>
        <taxon>Entelegynae</taxon>
        <taxon>Araneoidea</taxon>
        <taxon>Araneidae</taxon>
        <taxon>Caerostris</taxon>
    </lineage>
</organism>
<protein>
    <submittedName>
        <fullName evidence="1">Uncharacterized protein</fullName>
    </submittedName>
</protein>
<evidence type="ECO:0000313" key="1">
    <source>
        <dbReference type="EMBL" id="GIX81781.1"/>
    </source>
</evidence>
<keyword evidence="2" id="KW-1185">Reference proteome</keyword>
<dbReference type="EMBL" id="BPLQ01001442">
    <property type="protein sequence ID" value="GIX81781.1"/>
    <property type="molecule type" value="Genomic_DNA"/>
</dbReference>
<dbReference type="Proteomes" id="UP001054837">
    <property type="component" value="Unassembled WGS sequence"/>
</dbReference>